<feature type="region of interest" description="Disordered" evidence="1">
    <location>
        <begin position="346"/>
        <end position="371"/>
    </location>
</feature>
<feature type="compositionally biased region" description="Basic and acidic residues" evidence="1">
    <location>
        <begin position="83"/>
        <end position="92"/>
    </location>
</feature>
<feature type="region of interest" description="Disordered" evidence="1">
    <location>
        <begin position="483"/>
        <end position="585"/>
    </location>
</feature>
<feature type="region of interest" description="Disordered" evidence="1">
    <location>
        <begin position="225"/>
        <end position="329"/>
    </location>
</feature>
<dbReference type="InterPro" id="IPR010433">
    <property type="entry name" value="EIF-4B_pln"/>
</dbReference>
<sequence>MSKKKSFSGSTMTLKDFHGGSIPSDLPLPSAPGVMVRHSDRPTSWGNPIGRSDHRSRPGSSGASHTYDEKASFFSHPQPIGRNFDEDERKPLDGISAPRRTVSDDTTSPNIWAPTSRPETKPDAGKFSSWQPSNPIQAPVKLTSTTVPVANSVPNSAASPTPNAWAARKEVTSVPEPAPSSWSGPSTVSKFAQASALENIQSGRWQSKPSLYNQLDVEAIRNSEPDIDLHGKDNNNAYRGTSGYIGVDQMSDTRGRYGGGKEHMNHDLSRPPTYSPDQVRPASTEGKLGGGQHSLSQSQAVLETPDRPKLKLLPRKKPLESSESQVHDLNQGYQAPGLAQVISETHGISNSPKTGSNVSEGGSRAVERPKLNLKPRSQCLDQSSKNIERGRNALFGGARPRELVLKERGVDDVVVNNHEVNQPPVNRGKSEVLKPDTKVDPNISAARHSEKPEHFLLDQKNARDFDRRDHHLESEKVDLQRNSWRNEKRNGRENEKQYEQWRPEPETCRKPIEPPKPVPSETPGPRYGRSASALELAQAFSRSVSASDARAADRLTSQRKPVPFSRLTDSREFYTGPTPRHINGY</sequence>
<organism evidence="2 3">
    <name type="scientific">Aristolochia fimbriata</name>
    <name type="common">White veined hardy Dutchman's pipe vine</name>
    <dbReference type="NCBI Taxonomy" id="158543"/>
    <lineage>
        <taxon>Eukaryota</taxon>
        <taxon>Viridiplantae</taxon>
        <taxon>Streptophyta</taxon>
        <taxon>Embryophyta</taxon>
        <taxon>Tracheophyta</taxon>
        <taxon>Spermatophyta</taxon>
        <taxon>Magnoliopsida</taxon>
        <taxon>Magnoliidae</taxon>
        <taxon>Piperales</taxon>
        <taxon>Aristolochiaceae</taxon>
        <taxon>Aristolochia</taxon>
    </lineage>
</organism>
<dbReference type="AlphaFoldDB" id="A0AAV7F0N2"/>
<proteinExistence type="predicted"/>
<protein>
    <submittedName>
        <fullName evidence="2">Uncharacterized protein</fullName>
    </submittedName>
</protein>
<evidence type="ECO:0000256" key="1">
    <source>
        <dbReference type="SAM" id="MobiDB-lite"/>
    </source>
</evidence>
<feature type="region of interest" description="Disordered" evidence="1">
    <location>
        <begin position="1"/>
        <end position="137"/>
    </location>
</feature>
<dbReference type="PANTHER" id="PTHR32091">
    <property type="entry name" value="EUKARYOTIC TRANSLATION INITIATION FACTOR 4B"/>
    <property type="match status" value="1"/>
</dbReference>
<accession>A0AAV7F0N2</accession>
<feature type="compositionally biased region" description="Basic and acidic residues" evidence="1">
    <location>
        <begin position="251"/>
        <end position="269"/>
    </location>
</feature>
<dbReference type="GO" id="GO:0003729">
    <property type="term" value="F:mRNA binding"/>
    <property type="evidence" value="ECO:0007669"/>
    <property type="project" value="TreeGrafter"/>
</dbReference>
<keyword evidence="3" id="KW-1185">Reference proteome</keyword>
<dbReference type="PANTHER" id="PTHR32091:SF4">
    <property type="entry name" value="OS07G0546100 PROTEIN"/>
    <property type="match status" value="1"/>
</dbReference>
<feature type="compositionally biased region" description="Polar residues" evidence="1">
    <location>
        <begin position="152"/>
        <end position="162"/>
    </location>
</feature>
<reference evidence="2 3" key="1">
    <citation type="submission" date="2021-07" db="EMBL/GenBank/DDBJ databases">
        <title>The Aristolochia fimbriata genome: insights into angiosperm evolution, floral development and chemical biosynthesis.</title>
        <authorList>
            <person name="Jiao Y."/>
        </authorList>
    </citation>
    <scope>NUCLEOTIDE SEQUENCE [LARGE SCALE GENOMIC DNA]</scope>
    <source>
        <strain evidence="2">IBCAS-2021</strain>
        <tissue evidence="2">Leaf</tissue>
    </source>
</reference>
<dbReference type="Proteomes" id="UP000825729">
    <property type="component" value="Unassembled WGS sequence"/>
</dbReference>
<evidence type="ECO:0000313" key="2">
    <source>
        <dbReference type="EMBL" id="KAG9454281.1"/>
    </source>
</evidence>
<feature type="region of interest" description="Disordered" evidence="1">
    <location>
        <begin position="152"/>
        <end position="187"/>
    </location>
</feature>
<evidence type="ECO:0000313" key="3">
    <source>
        <dbReference type="Proteomes" id="UP000825729"/>
    </source>
</evidence>
<feature type="compositionally biased region" description="Basic and acidic residues" evidence="1">
    <location>
        <begin position="483"/>
        <end position="513"/>
    </location>
</feature>
<dbReference type="GO" id="GO:0003743">
    <property type="term" value="F:translation initiation factor activity"/>
    <property type="evidence" value="ECO:0007669"/>
    <property type="project" value="InterPro"/>
</dbReference>
<feature type="compositionally biased region" description="Polar residues" evidence="1">
    <location>
        <begin position="128"/>
        <end position="137"/>
    </location>
</feature>
<name>A0AAV7F0N2_ARIFI</name>
<gene>
    <name evidence="2" type="ORF">H6P81_007185</name>
</gene>
<comment type="caution">
    <text evidence="2">The sequence shown here is derived from an EMBL/GenBank/DDBJ whole genome shotgun (WGS) entry which is preliminary data.</text>
</comment>
<feature type="compositionally biased region" description="Polar residues" evidence="1">
    <location>
        <begin position="346"/>
        <end position="360"/>
    </location>
</feature>
<dbReference type="EMBL" id="JAINDJ010000003">
    <property type="protein sequence ID" value="KAG9454281.1"/>
    <property type="molecule type" value="Genomic_DNA"/>
</dbReference>